<feature type="region of interest" description="Disordered" evidence="1">
    <location>
        <begin position="1"/>
        <end position="25"/>
    </location>
</feature>
<dbReference type="AlphaFoldDB" id="A0A8T1X9Y8"/>
<organism evidence="2 3">
    <name type="scientific">Phytophthora boehmeriae</name>
    <dbReference type="NCBI Taxonomy" id="109152"/>
    <lineage>
        <taxon>Eukaryota</taxon>
        <taxon>Sar</taxon>
        <taxon>Stramenopiles</taxon>
        <taxon>Oomycota</taxon>
        <taxon>Peronosporomycetes</taxon>
        <taxon>Peronosporales</taxon>
        <taxon>Peronosporaceae</taxon>
        <taxon>Phytophthora</taxon>
    </lineage>
</organism>
<dbReference type="Proteomes" id="UP000693981">
    <property type="component" value="Unassembled WGS sequence"/>
</dbReference>
<evidence type="ECO:0000313" key="2">
    <source>
        <dbReference type="EMBL" id="KAG7400569.1"/>
    </source>
</evidence>
<feature type="compositionally biased region" description="Polar residues" evidence="1">
    <location>
        <begin position="239"/>
        <end position="265"/>
    </location>
</feature>
<name>A0A8T1X9Y8_9STRA</name>
<evidence type="ECO:0000256" key="1">
    <source>
        <dbReference type="SAM" id="MobiDB-lite"/>
    </source>
</evidence>
<evidence type="ECO:0000313" key="3">
    <source>
        <dbReference type="Proteomes" id="UP000693981"/>
    </source>
</evidence>
<feature type="region of interest" description="Disordered" evidence="1">
    <location>
        <begin position="201"/>
        <end position="220"/>
    </location>
</feature>
<reference evidence="2" key="1">
    <citation type="submission" date="2021-02" db="EMBL/GenBank/DDBJ databases">
        <authorList>
            <person name="Palmer J.M."/>
        </authorList>
    </citation>
    <scope>NUCLEOTIDE SEQUENCE</scope>
    <source>
        <strain evidence="2">SCRP23</strain>
    </source>
</reference>
<dbReference type="InterPro" id="IPR006597">
    <property type="entry name" value="Sel1-like"/>
</dbReference>
<dbReference type="OrthoDB" id="126699at2759"/>
<feature type="compositionally biased region" description="Polar residues" evidence="1">
    <location>
        <begin position="131"/>
        <end position="141"/>
    </location>
</feature>
<accession>A0A8T1X9Y8</accession>
<proteinExistence type="predicted"/>
<feature type="region of interest" description="Disordered" evidence="1">
    <location>
        <begin position="130"/>
        <end position="185"/>
    </location>
</feature>
<keyword evidence="3" id="KW-1185">Reference proteome</keyword>
<dbReference type="Pfam" id="PF08238">
    <property type="entry name" value="Sel1"/>
    <property type="match status" value="2"/>
</dbReference>
<sequence>MVAMEEETIERHRESVRAPATAIPKARDRQVGTGTVGGMTMAQIDAERIRTDVAHRVDDPAPAPVNVGTTGTTLDAMTTEGMDATRPERMITVVPCAERTKRWNADTDALRPMAMTTECRVVPYLLGGSGSSMASDESTVATLPGLEPSMMSPTGTVTDEEANSTAKKTSANSDKNKHPAREPNLLFAVAKNVVRATTMKKPAAGTITSPNATGEGNGSVRMMFGKFRRSEASKLDVQASDQGFQPVEQQPQAPEDQSSNQQPANKATKEFQPDPAPSTASADTDDRVHSDSQATAGPGLVDNVRDTLERLVVQLDSVDPRKLLAVRLGGELRGLLGKAQDEFAAYEAEFVEHVSNEGVSVSLRNFSASLMQVPAIAERLRTAKFMLNRTFKREVLFAFQEINSYYTSLFMELSMAVARRSGIELPLPAPVAPPPEPEHPAPSGDEICLDAHQHFFGHGVTKNLRKALELYENDPSAQTRLGVLYTTGNGVKQDMERGVAFLEKVILSSAGE</sequence>
<feature type="region of interest" description="Disordered" evidence="1">
    <location>
        <begin position="231"/>
        <end position="301"/>
    </location>
</feature>
<feature type="compositionally biased region" description="Polar residues" evidence="1">
    <location>
        <begin position="151"/>
        <end position="173"/>
    </location>
</feature>
<comment type="caution">
    <text evidence="2">The sequence shown here is derived from an EMBL/GenBank/DDBJ whole genome shotgun (WGS) entry which is preliminary data.</text>
</comment>
<gene>
    <name evidence="2" type="ORF">PHYBOEH_005092</name>
</gene>
<protein>
    <submittedName>
        <fullName evidence="2">Uncharacterized protein</fullName>
    </submittedName>
</protein>
<dbReference type="EMBL" id="JAGDFL010000027">
    <property type="protein sequence ID" value="KAG7400569.1"/>
    <property type="molecule type" value="Genomic_DNA"/>
</dbReference>